<dbReference type="Pfam" id="PF02934">
    <property type="entry name" value="GatB_N"/>
    <property type="match status" value="1"/>
</dbReference>
<dbReference type="InterPro" id="IPR017958">
    <property type="entry name" value="Gln-tRNA_amidoTrfase_suB_CS"/>
</dbReference>
<dbReference type="HAMAP" id="MF_00121">
    <property type="entry name" value="GatB"/>
    <property type="match status" value="1"/>
</dbReference>
<dbReference type="InterPro" id="IPR003789">
    <property type="entry name" value="Asn/Gln_tRNA_amidoTrase-B-like"/>
</dbReference>
<evidence type="ECO:0000256" key="9">
    <source>
        <dbReference type="ARBA" id="ARBA00047913"/>
    </source>
</evidence>
<evidence type="ECO:0000256" key="5">
    <source>
        <dbReference type="ARBA" id="ARBA00022840"/>
    </source>
</evidence>
<dbReference type="SUPFAM" id="SSF55931">
    <property type="entry name" value="Glutamine synthetase/guanido kinase"/>
    <property type="match status" value="1"/>
</dbReference>
<dbReference type="GO" id="GO:0050567">
    <property type="term" value="F:glutaminyl-tRNA synthase (glutamine-hydrolyzing) activity"/>
    <property type="evidence" value="ECO:0007669"/>
    <property type="project" value="UniProtKB-UniRule"/>
</dbReference>
<evidence type="ECO:0000256" key="10">
    <source>
        <dbReference type="HAMAP-Rule" id="MF_00121"/>
    </source>
</evidence>
<dbReference type="InterPro" id="IPR014746">
    <property type="entry name" value="Gln_synth/guanido_kin_cat_dom"/>
</dbReference>
<dbReference type="EMBL" id="MFGJ01000007">
    <property type="protein sequence ID" value="OGF31821.1"/>
    <property type="molecule type" value="Genomic_DNA"/>
</dbReference>
<comment type="catalytic activity">
    <reaction evidence="9 10">
        <text>L-glutamyl-tRNA(Gln) + L-glutamine + ATP + H2O = L-glutaminyl-tRNA(Gln) + L-glutamate + ADP + phosphate + H(+)</text>
        <dbReference type="Rhea" id="RHEA:17521"/>
        <dbReference type="Rhea" id="RHEA-COMP:9681"/>
        <dbReference type="Rhea" id="RHEA-COMP:9684"/>
        <dbReference type="ChEBI" id="CHEBI:15377"/>
        <dbReference type="ChEBI" id="CHEBI:15378"/>
        <dbReference type="ChEBI" id="CHEBI:29985"/>
        <dbReference type="ChEBI" id="CHEBI:30616"/>
        <dbReference type="ChEBI" id="CHEBI:43474"/>
        <dbReference type="ChEBI" id="CHEBI:58359"/>
        <dbReference type="ChEBI" id="CHEBI:78520"/>
        <dbReference type="ChEBI" id="CHEBI:78521"/>
        <dbReference type="ChEBI" id="CHEBI:456216"/>
    </reaction>
</comment>
<name>A0A1F5T027_9BACT</name>
<comment type="caution">
    <text evidence="12">The sequence shown here is derived from an EMBL/GenBank/DDBJ whole genome shotgun (WGS) entry which is preliminary data.</text>
</comment>
<keyword evidence="4 10" id="KW-0547">Nucleotide-binding</keyword>
<dbReference type="EC" id="6.3.5.-" evidence="10"/>
<evidence type="ECO:0000256" key="4">
    <source>
        <dbReference type="ARBA" id="ARBA00022741"/>
    </source>
</evidence>
<dbReference type="SMART" id="SM00845">
    <property type="entry name" value="GatB_Yqey"/>
    <property type="match status" value="1"/>
</dbReference>
<evidence type="ECO:0000313" key="12">
    <source>
        <dbReference type="EMBL" id="OGF31821.1"/>
    </source>
</evidence>
<comment type="similarity">
    <text evidence="1 10">Belongs to the GatB/GatE family. GatB subfamily.</text>
</comment>
<dbReference type="InterPro" id="IPR017959">
    <property type="entry name" value="Asn/Gln-tRNA_amidoTrfase_suB/E"/>
</dbReference>
<dbReference type="Pfam" id="PF02637">
    <property type="entry name" value="GatB_Yqey"/>
    <property type="match status" value="1"/>
</dbReference>
<sequence>MKYEIIIGLEFHVQLKTKTKMFCSCDNDATGKTPNTLVCPICLGHPGTLPVVNNEAIKMAIKAALALNCDINLYTKFDRKNYFYPDLPKGYQISQFDKPLAKEGYFDINYKAKDGLAGRLDKEDEMKRIRINRLHVEEDAAKSIHRNNESLIDFNRGGSPLIEIVTEADLRSAQEAKTFAQELQILVRQLELSDADMEKGQLRCDANISLRPVGETKLYPKTEVKNINSFKSLEKALEFEINRQKILWQEGNPPRTQETRGYIDNTGETASQRTKEGFADYRYFPEPDIPPLTFLTEEIAEAENELCELPQFKRQRFMDEYSFSPEDANILTQDKNIANFLEEVVSELEAWVQATKDQSETWELVKEKLMKLAGNWIINKLIPKVQENNLAFDQIKISAENLAELLTIIFRNKLNSTNATKIFDIMWQKGGDPTQIIEEYDMGQTEDSEQITNLIREIINVFPDQVADYKAGKENIIKFLLGQVMKQSQGKVNPKTAEELLKKNLK</sequence>
<dbReference type="AlphaFoldDB" id="A0A1F5T027"/>
<accession>A0A1F5T027</accession>
<dbReference type="GO" id="GO:0006412">
    <property type="term" value="P:translation"/>
    <property type="evidence" value="ECO:0007669"/>
    <property type="project" value="UniProtKB-UniRule"/>
</dbReference>
<keyword evidence="6 10" id="KW-0648">Protein biosynthesis</keyword>
<dbReference type="PANTHER" id="PTHR11659">
    <property type="entry name" value="GLUTAMYL-TRNA GLN AMIDOTRANSFERASE SUBUNIT B MITOCHONDRIAL AND PROKARYOTIC PET112-RELATED"/>
    <property type="match status" value="1"/>
</dbReference>
<dbReference type="STRING" id="1798002.A2478_05050"/>
<dbReference type="InterPro" id="IPR018027">
    <property type="entry name" value="Asn/Gln_amidotransferase"/>
</dbReference>
<evidence type="ECO:0000256" key="7">
    <source>
        <dbReference type="ARBA" id="ARBA00024799"/>
    </source>
</evidence>
<evidence type="ECO:0000256" key="8">
    <source>
        <dbReference type="ARBA" id="ARBA00047380"/>
    </source>
</evidence>
<dbReference type="NCBIfam" id="NF004012">
    <property type="entry name" value="PRK05477.1-2"/>
    <property type="match status" value="1"/>
</dbReference>
<comment type="function">
    <text evidence="7 10">Allows the formation of correctly charged Asn-tRNA(Asn) or Gln-tRNA(Gln) through the transamidation of misacylated Asp-tRNA(Asn) or Glu-tRNA(Gln) in organisms which lack either or both of asparaginyl-tRNA or glutaminyl-tRNA synthetases. The reaction takes place in the presence of glutamine and ATP through an activated phospho-Asp-tRNA(Asn) or phospho-Glu-tRNA(Gln).</text>
</comment>
<keyword evidence="5 10" id="KW-0067">ATP-binding</keyword>
<comment type="catalytic activity">
    <reaction evidence="8 10">
        <text>L-aspartyl-tRNA(Asn) + L-glutamine + ATP + H2O = L-asparaginyl-tRNA(Asn) + L-glutamate + ADP + phosphate + 2 H(+)</text>
        <dbReference type="Rhea" id="RHEA:14513"/>
        <dbReference type="Rhea" id="RHEA-COMP:9674"/>
        <dbReference type="Rhea" id="RHEA-COMP:9677"/>
        <dbReference type="ChEBI" id="CHEBI:15377"/>
        <dbReference type="ChEBI" id="CHEBI:15378"/>
        <dbReference type="ChEBI" id="CHEBI:29985"/>
        <dbReference type="ChEBI" id="CHEBI:30616"/>
        <dbReference type="ChEBI" id="CHEBI:43474"/>
        <dbReference type="ChEBI" id="CHEBI:58359"/>
        <dbReference type="ChEBI" id="CHEBI:78515"/>
        <dbReference type="ChEBI" id="CHEBI:78516"/>
        <dbReference type="ChEBI" id="CHEBI:456216"/>
    </reaction>
</comment>
<dbReference type="PROSITE" id="PS01234">
    <property type="entry name" value="GATB"/>
    <property type="match status" value="1"/>
</dbReference>
<protein>
    <recommendedName>
        <fullName evidence="10">Aspartyl/glutamyl-tRNA(Asn/Gln) amidotransferase subunit B</fullName>
        <shortName evidence="10">Asp/Glu-ADT subunit B</shortName>
        <ecNumber evidence="10">6.3.5.-</ecNumber>
    </recommendedName>
</protein>
<evidence type="ECO:0000313" key="13">
    <source>
        <dbReference type="Proteomes" id="UP000179001"/>
    </source>
</evidence>
<dbReference type="NCBIfam" id="TIGR00133">
    <property type="entry name" value="gatB"/>
    <property type="match status" value="1"/>
</dbReference>
<feature type="domain" description="Asn/Gln amidotransferase" evidence="11">
    <location>
        <begin position="339"/>
        <end position="505"/>
    </location>
</feature>
<dbReference type="PANTHER" id="PTHR11659:SF4">
    <property type="entry name" value="ASPARTYL_GLUTAMYL-TRNA(GLN) AMIDOTRANSFERASE SUBUNIT B_E CATALYTIC DOMAIN-CONTAINING PROTEIN"/>
    <property type="match status" value="1"/>
</dbReference>
<keyword evidence="3 10" id="KW-0436">Ligase</keyword>
<organism evidence="12 13">
    <name type="scientific">Candidatus Falkowbacteria bacterium RIFOXYC2_FULL_36_12</name>
    <dbReference type="NCBI Taxonomy" id="1798002"/>
    <lineage>
        <taxon>Bacteria</taxon>
        <taxon>Candidatus Falkowiibacteriota</taxon>
    </lineage>
</organism>
<proteinExistence type="inferred from homology"/>
<dbReference type="InterPro" id="IPR004413">
    <property type="entry name" value="GatB"/>
</dbReference>
<dbReference type="FunFam" id="1.10.10.410:FF:000001">
    <property type="entry name" value="Aspartyl/glutamyl-tRNA(Asn/Gln) amidotransferase subunit B"/>
    <property type="match status" value="1"/>
</dbReference>
<dbReference type="InterPro" id="IPR023168">
    <property type="entry name" value="GatB_Yqey_C_2"/>
</dbReference>
<evidence type="ECO:0000256" key="1">
    <source>
        <dbReference type="ARBA" id="ARBA00005306"/>
    </source>
</evidence>
<reference evidence="12 13" key="1">
    <citation type="journal article" date="2016" name="Nat. Commun.">
        <title>Thousands of microbial genomes shed light on interconnected biogeochemical processes in an aquifer system.</title>
        <authorList>
            <person name="Anantharaman K."/>
            <person name="Brown C.T."/>
            <person name="Hug L.A."/>
            <person name="Sharon I."/>
            <person name="Castelle C.J."/>
            <person name="Probst A.J."/>
            <person name="Thomas B.C."/>
            <person name="Singh A."/>
            <person name="Wilkins M.J."/>
            <person name="Karaoz U."/>
            <person name="Brodie E.L."/>
            <person name="Williams K.H."/>
            <person name="Hubbard S.S."/>
            <person name="Banfield J.F."/>
        </authorList>
    </citation>
    <scope>NUCLEOTIDE SEQUENCE [LARGE SCALE GENOMIC DNA]</scope>
</reference>
<comment type="subunit">
    <text evidence="2 10">Heterotrimer of A, B and C subunits.</text>
</comment>
<gene>
    <name evidence="10" type="primary">gatB</name>
    <name evidence="12" type="ORF">A2478_05050</name>
</gene>
<dbReference type="GO" id="GO:0005524">
    <property type="term" value="F:ATP binding"/>
    <property type="evidence" value="ECO:0007669"/>
    <property type="project" value="UniProtKB-KW"/>
</dbReference>
<evidence type="ECO:0000256" key="6">
    <source>
        <dbReference type="ARBA" id="ARBA00022917"/>
    </source>
</evidence>
<dbReference type="Gene3D" id="1.10.10.410">
    <property type="match status" value="1"/>
</dbReference>
<dbReference type="InterPro" id="IPR006075">
    <property type="entry name" value="Asn/Gln-tRNA_Trfase_suB/E_cat"/>
</dbReference>
<dbReference type="SUPFAM" id="SSF89095">
    <property type="entry name" value="GatB/YqeY motif"/>
    <property type="match status" value="1"/>
</dbReference>
<evidence type="ECO:0000256" key="3">
    <source>
        <dbReference type="ARBA" id="ARBA00022598"/>
    </source>
</evidence>
<evidence type="ECO:0000259" key="11">
    <source>
        <dbReference type="SMART" id="SM00845"/>
    </source>
</evidence>
<dbReference type="Proteomes" id="UP000179001">
    <property type="component" value="Unassembled WGS sequence"/>
</dbReference>
<dbReference type="GO" id="GO:0050566">
    <property type="term" value="F:asparaginyl-tRNA synthase (glutamine-hydrolyzing) activity"/>
    <property type="evidence" value="ECO:0007669"/>
    <property type="project" value="RHEA"/>
</dbReference>
<evidence type="ECO:0000256" key="2">
    <source>
        <dbReference type="ARBA" id="ARBA00011123"/>
    </source>
</evidence>
<dbReference type="NCBIfam" id="NF004014">
    <property type="entry name" value="PRK05477.1-4"/>
    <property type="match status" value="1"/>
</dbReference>